<dbReference type="CDD" id="cd00130">
    <property type="entry name" value="PAS"/>
    <property type="match status" value="1"/>
</dbReference>
<dbReference type="eggNOG" id="COG2208">
    <property type="taxonomic scope" value="Bacteria"/>
</dbReference>
<dbReference type="SUPFAM" id="SSF55785">
    <property type="entry name" value="PYP-like sensor domain (PAS domain)"/>
    <property type="match status" value="1"/>
</dbReference>
<evidence type="ECO:0000313" key="3">
    <source>
        <dbReference type="EMBL" id="ADD69298.1"/>
    </source>
</evidence>
<dbReference type="InterPro" id="IPR036457">
    <property type="entry name" value="PPM-type-like_dom_sf"/>
</dbReference>
<dbReference type="SMART" id="SM00331">
    <property type="entry name" value="PP2C_SIG"/>
    <property type="match status" value="1"/>
</dbReference>
<dbReference type="Pfam" id="PF07228">
    <property type="entry name" value="SpoIIE"/>
    <property type="match status" value="1"/>
</dbReference>
<dbReference type="HOGENOM" id="CLU_035233_0_0_0"/>
<evidence type="ECO:0000313" key="4">
    <source>
        <dbReference type="Proteomes" id="UP000002012"/>
    </source>
</evidence>
<dbReference type="KEGG" id="dap:Dacet_2538"/>
<dbReference type="Pfam" id="PF13581">
    <property type="entry name" value="HATPase_c_2"/>
    <property type="match status" value="1"/>
</dbReference>
<sequence length="671" mass="75455">MSTHKNILLFCGSQTDSLFSFCTNFPGIRCNAAFDREHFISALMNAPCGIILTAALTDEELLNKCIIMQPESSYAVVVSSEDKDKIFMFLKAGISTFIYSGETFENSLTDFLDKLLLADKKCDTLLKTLHKMRCLADNVDEGIVILDKHQAITYINAAGAKLLDAENILVTDKHLSDLIKTYPFEMDSPDNLPQHYDEFEFITASGKKITMTSTYSPTYDADEFAGAIVIFSTISEVQIDKKKELELLKYQQRYHSFQQNLAFQKQMLILQDEMSNIKTDGFSVETYFKPLDILSGDSYGSLNLKDGRYLFYIIDAMGKGLSASVTALQSTSFINHAVSQSIIKNNFDMEITISSFLSYIQARLMDEEALCCLFALLDSKSATMTIASYGIPPVYMVHTDQHVETIRPNNLPIMKYITTANSDTYDLSSIEKILMMSDGLTEAVTVDQNLYMDYLQEDLIRSCTKKHFLSFLNQRIEGNDDDITFFFIKNEDNYSDGFETYEASTSFDGITHLSKVISMRMEKDKIPEAECGVLEYAVSEILMNALEHGNLGIGFGEKQTMIAAGTYDETLKKLTATGTEGFSKKISVLYKYVKPVNDLPGTLYLDISDEGAGFTPTDIFKYHTFDGNLCHVDKERYNGRGIFIADNMVDALYYNEKGNRASIVKLIKPEA</sequence>
<dbReference type="InterPro" id="IPR003594">
    <property type="entry name" value="HATPase_dom"/>
</dbReference>
<feature type="domain" description="PPM-type phosphatase" evidence="2">
    <location>
        <begin position="279"/>
        <end position="490"/>
    </location>
</feature>
<dbReference type="Gene3D" id="3.60.40.10">
    <property type="entry name" value="PPM-type phosphatase domain"/>
    <property type="match status" value="1"/>
</dbReference>
<dbReference type="AlphaFoldDB" id="D4H4G9"/>
<dbReference type="OrthoDB" id="9771123at2"/>
<dbReference type="GO" id="GO:0016791">
    <property type="term" value="F:phosphatase activity"/>
    <property type="evidence" value="ECO:0007669"/>
    <property type="project" value="TreeGrafter"/>
</dbReference>
<dbReference type="InterPro" id="IPR035965">
    <property type="entry name" value="PAS-like_dom_sf"/>
</dbReference>
<name>D4H4G9_DENA2</name>
<dbReference type="Gene3D" id="3.30.565.10">
    <property type="entry name" value="Histidine kinase-like ATPase, C-terminal domain"/>
    <property type="match status" value="1"/>
</dbReference>
<dbReference type="InterPro" id="IPR036890">
    <property type="entry name" value="HATPase_C_sf"/>
</dbReference>
<dbReference type="InParanoid" id="D4H4G9"/>
<dbReference type="Gene3D" id="3.30.450.20">
    <property type="entry name" value="PAS domain"/>
    <property type="match status" value="1"/>
</dbReference>
<dbReference type="eggNOG" id="COG3290">
    <property type="taxonomic scope" value="Bacteria"/>
</dbReference>
<dbReference type="PANTHER" id="PTHR43156">
    <property type="entry name" value="STAGE II SPORULATION PROTEIN E-RELATED"/>
    <property type="match status" value="1"/>
</dbReference>
<proteinExistence type="predicted"/>
<gene>
    <name evidence="3" type="ordered locus">Dacet_2538</name>
</gene>
<dbReference type="eggNOG" id="COG2172">
    <property type="taxonomic scope" value="Bacteria"/>
</dbReference>
<dbReference type="InterPro" id="IPR052016">
    <property type="entry name" value="Bact_Sigma-Reg"/>
</dbReference>
<protein>
    <submittedName>
        <fullName evidence="3">Protein serine/threonine phosphatase</fullName>
    </submittedName>
</protein>
<dbReference type="RefSeq" id="WP_013011799.1">
    <property type="nucleotide sequence ID" value="NC_013943.1"/>
</dbReference>
<evidence type="ECO:0000259" key="2">
    <source>
        <dbReference type="SMART" id="SM00331"/>
    </source>
</evidence>
<evidence type="ECO:0000256" key="1">
    <source>
        <dbReference type="ARBA" id="ARBA00022801"/>
    </source>
</evidence>
<dbReference type="PaxDb" id="522772-Dacet_2538"/>
<accession>D4H4G9</accession>
<dbReference type="EMBL" id="CP001968">
    <property type="protein sequence ID" value="ADD69298.1"/>
    <property type="molecule type" value="Genomic_DNA"/>
</dbReference>
<dbReference type="STRING" id="522772.Dacet_2538"/>
<dbReference type="Proteomes" id="UP000002012">
    <property type="component" value="Chromosome"/>
</dbReference>
<dbReference type="PANTHER" id="PTHR43156:SF2">
    <property type="entry name" value="STAGE II SPORULATION PROTEIN E"/>
    <property type="match status" value="1"/>
</dbReference>
<dbReference type="InterPro" id="IPR001932">
    <property type="entry name" value="PPM-type_phosphatase-like_dom"/>
</dbReference>
<reference evidence="3 4" key="1">
    <citation type="journal article" date="2010" name="Stand. Genomic Sci.">
        <title>Complete genome sequence of Denitrovibrio acetiphilus type strain (N2460).</title>
        <authorList>
            <person name="Kiss H."/>
            <person name="Lang E."/>
            <person name="Lapidus A."/>
            <person name="Copeland A."/>
            <person name="Nolan M."/>
            <person name="Glavina Del Rio T."/>
            <person name="Chen F."/>
            <person name="Lucas S."/>
            <person name="Tice H."/>
            <person name="Cheng J.F."/>
            <person name="Han C."/>
            <person name="Goodwin L."/>
            <person name="Pitluck S."/>
            <person name="Liolios K."/>
            <person name="Pati A."/>
            <person name="Ivanova N."/>
            <person name="Mavromatis K."/>
            <person name="Chen A."/>
            <person name="Palaniappan K."/>
            <person name="Land M."/>
            <person name="Hauser L."/>
            <person name="Chang Y.J."/>
            <person name="Jeffries C.D."/>
            <person name="Detter J.C."/>
            <person name="Brettin T."/>
            <person name="Spring S."/>
            <person name="Rohde M."/>
            <person name="Goker M."/>
            <person name="Woyke T."/>
            <person name="Bristow J."/>
            <person name="Eisen J.A."/>
            <person name="Markowitz V."/>
            <person name="Hugenholtz P."/>
            <person name="Kyrpides N.C."/>
            <person name="Klenk H.P."/>
        </authorList>
    </citation>
    <scope>NUCLEOTIDE SEQUENCE [LARGE SCALE GENOMIC DNA]</scope>
    <source>
        <strain evidence="4">DSM 12809 / NBRC 114555 / N2460</strain>
    </source>
</reference>
<organism evidence="3 4">
    <name type="scientific">Denitrovibrio acetiphilus (strain DSM 12809 / NBRC 114555 / N2460)</name>
    <dbReference type="NCBI Taxonomy" id="522772"/>
    <lineage>
        <taxon>Bacteria</taxon>
        <taxon>Pseudomonadati</taxon>
        <taxon>Deferribacterota</taxon>
        <taxon>Deferribacteres</taxon>
        <taxon>Deferribacterales</taxon>
        <taxon>Geovibrionaceae</taxon>
        <taxon>Denitrovibrio</taxon>
    </lineage>
</organism>
<keyword evidence="1" id="KW-0378">Hydrolase</keyword>
<keyword evidence="4" id="KW-1185">Reference proteome</keyword>
<dbReference type="InterPro" id="IPR000014">
    <property type="entry name" value="PAS"/>
</dbReference>